<sequence length="399" mass="43664">MSYNYQGNGVYNNFQNQYSGYGNYDAPPPPMMNNYNSPNQLQGPPNGYYSTPVGFGNNNPQLYLPPCPPSNFYSDTYKGYNNADRNYNYQQRNGMRDNMNSFGNTQGRRKALLIGINYTGSANALRGCINDVQNISNFLKQCYGYSPDDMVILTDDQANPRSQPTKANILSAMQWLVANARPNDSLFFHFSGHGGQTKDYDGDEDDGYDETIYPVDFRTAGQIVDDQMHDIMVRSLPPGCRLTALFDSCHSGTVLDLQFAYSTKGVLKENSKLKGTGMGLMSAVSSYSSGDIGGVLSSLTGVVKQTVGPGGGVRQSKVSTSDVISISGCKDSQTSADAYEAGTATGAMSYAFISVLSNQREQSYLSLLQNMRNALYGKYSQKPQLSASHPIDVNSRFIM</sequence>
<keyword evidence="3" id="KW-0053">Apoptosis</keyword>
<dbReference type="AlphaFoldDB" id="A0A1E3PFR9"/>
<evidence type="ECO:0000256" key="4">
    <source>
        <dbReference type="ARBA" id="ARBA00022807"/>
    </source>
</evidence>
<reference evidence="7 8" key="1">
    <citation type="journal article" date="2016" name="Proc. Natl. Acad. Sci. U.S.A.">
        <title>Comparative genomics of biotechnologically important yeasts.</title>
        <authorList>
            <person name="Riley R."/>
            <person name="Haridas S."/>
            <person name="Wolfe K.H."/>
            <person name="Lopes M.R."/>
            <person name="Hittinger C.T."/>
            <person name="Goeker M."/>
            <person name="Salamov A.A."/>
            <person name="Wisecaver J.H."/>
            <person name="Long T.M."/>
            <person name="Calvey C.H."/>
            <person name="Aerts A.L."/>
            <person name="Barry K.W."/>
            <person name="Choi C."/>
            <person name="Clum A."/>
            <person name="Coughlan A.Y."/>
            <person name="Deshpande S."/>
            <person name="Douglass A.P."/>
            <person name="Hanson S.J."/>
            <person name="Klenk H.-P."/>
            <person name="LaButti K.M."/>
            <person name="Lapidus A."/>
            <person name="Lindquist E.A."/>
            <person name="Lipzen A.M."/>
            <person name="Meier-Kolthoff J.P."/>
            <person name="Ohm R.A."/>
            <person name="Otillar R.P."/>
            <person name="Pangilinan J.L."/>
            <person name="Peng Y."/>
            <person name="Rokas A."/>
            <person name="Rosa C.A."/>
            <person name="Scheuner C."/>
            <person name="Sibirny A.A."/>
            <person name="Slot J.C."/>
            <person name="Stielow J.B."/>
            <person name="Sun H."/>
            <person name="Kurtzman C.P."/>
            <person name="Blackwell M."/>
            <person name="Grigoriev I.V."/>
            <person name="Jeffries T.W."/>
        </authorList>
    </citation>
    <scope>NUCLEOTIDE SEQUENCE [LARGE SCALE GENOMIC DNA]</scope>
    <source>
        <strain evidence="7 8">DSM 6958</strain>
    </source>
</reference>
<dbReference type="InterPro" id="IPR011600">
    <property type="entry name" value="Pept_C14_caspase"/>
</dbReference>
<dbReference type="GO" id="GO:0006915">
    <property type="term" value="P:apoptotic process"/>
    <property type="evidence" value="ECO:0007669"/>
    <property type="project" value="UniProtKB-KW"/>
</dbReference>
<dbReference type="GO" id="GO:0006508">
    <property type="term" value="P:proteolysis"/>
    <property type="evidence" value="ECO:0007669"/>
    <property type="project" value="InterPro"/>
</dbReference>
<keyword evidence="4" id="KW-0645">Protease</keyword>
<keyword evidence="5" id="KW-0865">Zymogen</keyword>
<dbReference type="EMBL" id="KV454413">
    <property type="protein sequence ID" value="ODQ64054.1"/>
    <property type="molecule type" value="Genomic_DNA"/>
</dbReference>
<comment type="similarity">
    <text evidence="1">Belongs to the peptidase C14B family.</text>
</comment>
<organism evidence="7 8">
    <name type="scientific">Nadsonia fulvescens var. elongata DSM 6958</name>
    <dbReference type="NCBI Taxonomy" id="857566"/>
    <lineage>
        <taxon>Eukaryota</taxon>
        <taxon>Fungi</taxon>
        <taxon>Dikarya</taxon>
        <taxon>Ascomycota</taxon>
        <taxon>Saccharomycotina</taxon>
        <taxon>Dipodascomycetes</taxon>
        <taxon>Dipodascales</taxon>
        <taxon>Dipodascales incertae sedis</taxon>
        <taxon>Nadsonia</taxon>
    </lineage>
</organism>
<evidence type="ECO:0000259" key="6">
    <source>
        <dbReference type="Pfam" id="PF00656"/>
    </source>
</evidence>
<name>A0A1E3PFR9_9ASCO</name>
<dbReference type="Pfam" id="PF00656">
    <property type="entry name" value="Peptidase_C14"/>
    <property type="match status" value="1"/>
</dbReference>
<keyword evidence="4" id="KW-0788">Thiol protease</keyword>
<dbReference type="PANTHER" id="PTHR48104:SF30">
    <property type="entry name" value="METACASPASE-1"/>
    <property type="match status" value="1"/>
</dbReference>
<dbReference type="GO" id="GO:0005737">
    <property type="term" value="C:cytoplasm"/>
    <property type="evidence" value="ECO:0007669"/>
    <property type="project" value="TreeGrafter"/>
</dbReference>
<dbReference type="Proteomes" id="UP000095009">
    <property type="component" value="Unassembled WGS sequence"/>
</dbReference>
<evidence type="ECO:0000256" key="5">
    <source>
        <dbReference type="ARBA" id="ARBA00023145"/>
    </source>
</evidence>
<keyword evidence="4" id="KW-0378">Hydrolase</keyword>
<dbReference type="InterPro" id="IPR050452">
    <property type="entry name" value="Metacaspase"/>
</dbReference>
<dbReference type="SUPFAM" id="SSF52129">
    <property type="entry name" value="Caspase-like"/>
    <property type="match status" value="1"/>
</dbReference>
<feature type="domain" description="Peptidase C14 caspase" evidence="6">
    <location>
        <begin position="108"/>
        <end position="389"/>
    </location>
</feature>
<dbReference type="PANTHER" id="PTHR48104">
    <property type="entry name" value="METACASPASE-4"/>
    <property type="match status" value="1"/>
</dbReference>
<dbReference type="OrthoDB" id="3223806at2759"/>
<evidence type="ECO:0000313" key="7">
    <source>
        <dbReference type="EMBL" id="ODQ64054.1"/>
    </source>
</evidence>
<proteinExistence type="inferred from homology"/>
<dbReference type="InterPro" id="IPR029030">
    <property type="entry name" value="Caspase-like_dom_sf"/>
</dbReference>
<evidence type="ECO:0000256" key="1">
    <source>
        <dbReference type="ARBA" id="ARBA00009005"/>
    </source>
</evidence>
<accession>A0A1E3PFR9</accession>
<evidence type="ECO:0000256" key="3">
    <source>
        <dbReference type="ARBA" id="ARBA00022703"/>
    </source>
</evidence>
<keyword evidence="8" id="KW-1185">Reference proteome</keyword>
<evidence type="ECO:0000313" key="8">
    <source>
        <dbReference type="Proteomes" id="UP000095009"/>
    </source>
</evidence>
<protein>
    <recommendedName>
        <fullName evidence="2">Metacaspase-1</fullName>
    </recommendedName>
</protein>
<dbReference type="Gene3D" id="3.40.50.12660">
    <property type="match status" value="1"/>
</dbReference>
<dbReference type="GO" id="GO:0004197">
    <property type="term" value="F:cysteine-type endopeptidase activity"/>
    <property type="evidence" value="ECO:0007669"/>
    <property type="project" value="InterPro"/>
</dbReference>
<gene>
    <name evidence="7" type="ORF">NADFUDRAFT_67409</name>
</gene>
<evidence type="ECO:0000256" key="2">
    <source>
        <dbReference type="ARBA" id="ARBA00016994"/>
    </source>
</evidence>